<reference evidence="2" key="1">
    <citation type="journal article" date="2023" name="Nat. Plants">
        <title>Single-cell RNA sequencing provides a high-resolution roadmap for understanding the multicellular compartmentation of specialized metabolism.</title>
        <authorList>
            <person name="Sun S."/>
            <person name="Shen X."/>
            <person name="Li Y."/>
            <person name="Li Y."/>
            <person name="Wang S."/>
            <person name="Li R."/>
            <person name="Zhang H."/>
            <person name="Shen G."/>
            <person name="Guo B."/>
            <person name="Wei J."/>
            <person name="Xu J."/>
            <person name="St-Pierre B."/>
            <person name="Chen S."/>
            <person name="Sun C."/>
        </authorList>
    </citation>
    <scope>NUCLEOTIDE SEQUENCE [LARGE SCALE GENOMIC DNA]</scope>
</reference>
<comment type="caution">
    <text evidence="1">The sequence shown here is derived from an EMBL/GenBank/DDBJ whole genome shotgun (WGS) entry which is preliminary data.</text>
</comment>
<keyword evidence="2" id="KW-1185">Reference proteome</keyword>
<dbReference type="Proteomes" id="UP001060085">
    <property type="component" value="Linkage Group LG06"/>
</dbReference>
<proteinExistence type="predicted"/>
<accession>A0ACC0AF94</accession>
<name>A0ACC0AF94_CATRO</name>
<dbReference type="EMBL" id="CM044706">
    <property type="protein sequence ID" value="KAI5658653.1"/>
    <property type="molecule type" value="Genomic_DNA"/>
</dbReference>
<gene>
    <name evidence="1" type="ORF">M9H77_27446</name>
</gene>
<organism evidence="1 2">
    <name type="scientific">Catharanthus roseus</name>
    <name type="common">Madagascar periwinkle</name>
    <name type="synonym">Vinca rosea</name>
    <dbReference type="NCBI Taxonomy" id="4058"/>
    <lineage>
        <taxon>Eukaryota</taxon>
        <taxon>Viridiplantae</taxon>
        <taxon>Streptophyta</taxon>
        <taxon>Embryophyta</taxon>
        <taxon>Tracheophyta</taxon>
        <taxon>Spermatophyta</taxon>
        <taxon>Magnoliopsida</taxon>
        <taxon>eudicotyledons</taxon>
        <taxon>Gunneridae</taxon>
        <taxon>Pentapetalae</taxon>
        <taxon>asterids</taxon>
        <taxon>lamiids</taxon>
        <taxon>Gentianales</taxon>
        <taxon>Apocynaceae</taxon>
        <taxon>Rauvolfioideae</taxon>
        <taxon>Vinceae</taxon>
        <taxon>Catharanthinae</taxon>
        <taxon>Catharanthus</taxon>
    </lineage>
</organism>
<evidence type="ECO:0000313" key="2">
    <source>
        <dbReference type="Proteomes" id="UP001060085"/>
    </source>
</evidence>
<protein>
    <submittedName>
        <fullName evidence="1">Uncharacterized protein</fullName>
    </submittedName>
</protein>
<evidence type="ECO:0000313" key="1">
    <source>
        <dbReference type="EMBL" id="KAI5658653.1"/>
    </source>
</evidence>
<sequence>MKMEDLPEECMALILSGTSPCDACRISAVSKMIRDAAESQILWDKFLPSDYIDILSRLVSPLSFTSKKDLFFKLSNRPLLIDGGTKTFYIEKYSNKRSYMLSAKKLSITWGTNRFYWCWKPSLDSRFSQVVELVMITWLDIQGKISTKILSPNAKYGAYLIIKFAKRAYGLEKMPSEVSVELGNYKSKGQTYLRKCSAERKEANDEESLFVLPKKDSTMEEEVLVEREDGWLEIELGEFYNDGSEEEVKMSLREVKGDHLKAGLIVEGIEVRPKL</sequence>